<dbReference type="EMBL" id="FOHZ01000005">
    <property type="protein sequence ID" value="SET15290.1"/>
    <property type="molecule type" value="Genomic_DNA"/>
</dbReference>
<evidence type="ECO:0000313" key="2">
    <source>
        <dbReference type="EMBL" id="SET15290.1"/>
    </source>
</evidence>
<name>A0A1I0C7V2_9GAMM</name>
<dbReference type="AlphaFoldDB" id="A0A1I0C7V2"/>
<feature type="transmembrane region" description="Helical" evidence="1">
    <location>
        <begin position="77"/>
        <end position="109"/>
    </location>
</feature>
<sequence>MNDQDSNQEYIPARRREQRYSDDPLWKIVVVVYLLQALAIPTSGLMAVAGVIINYLKQDEVRTSPLDAHFRWQIRTFWIALLWAVIGTVTTFLIIGWFILVGLAIWYIYRVVRGALALNDGRAP</sequence>
<keyword evidence="1" id="KW-1133">Transmembrane helix</keyword>
<keyword evidence="3" id="KW-1185">Reference proteome</keyword>
<feature type="transmembrane region" description="Helical" evidence="1">
    <location>
        <begin position="28"/>
        <end position="56"/>
    </location>
</feature>
<dbReference type="RefSeq" id="WP_245742514.1">
    <property type="nucleotide sequence ID" value="NZ_FOHZ01000005.1"/>
</dbReference>
<evidence type="ECO:0000313" key="3">
    <source>
        <dbReference type="Proteomes" id="UP000198762"/>
    </source>
</evidence>
<evidence type="ECO:0000256" key="1">
    <source>
        <dbReference type="SAM" id="Phobius"/>
    </source>
</evidence>
<accession>A0A1I0C7V2</accession>
<gene>
    <name evidence="2" type="ORF">SAMN04487962_10512</name>
</gene>
<keyword evidence="1" id="KW-0812">Transmembrane</keyword>
<keyword evidence="1" id="KW-0472">Membrane</keyword>
<proteinExistence type="predicted"/>
<dbReference type="Proteomes" id="UP000198762">
    <property type="component" value="Unassembled WGS sequence"/>
</dbReference>
<organism evidence="2 3">
    <name type="scientific">Marinobacter segnicrescens</name>
    <dbReference type="NCBI Taxonomy" id="430453"/>
    <lineage>
        <taxon>Bacteria</taxon>
        <taxon>Pseudomonadati</taxon>
        <taxon>Pseudomonadota</taxon>
        <taxon>Gammaproteobacteria</taxon>
        <taxon>Pseudomonadales</taxon>
        <taxon>Marinobacteraceae</taxon>
        <taxon>Marinobacter</taxon>
    </lineage>
</organism>
<protein>
    <submittedName>
        <fullName evidence="2">Uncharacterized membrane protein</fullName>
    </submittedName>
</protein>
<reference evidence="3" key="1">
    <citation type="submission" date="2016-10" db="EMBL/GenBank/DDBJ databases">
        <authorList>
            <person name="Varghese N."/>
            <person name="Submissions S."/>
        </authorList>
    </citation>
    <scope>NUCLEOTIDE SEQUENCE [LARGE SCALE GENOMIC DNA]</scope>
    <source>
        <strain evidence="3">CGMCC 1.6489</strain>
    </source>
</reference>